<feature type="domain" description="Alcohol dehydrogenase-like N-terminal" evidence="1">
    <location>
        <begin position="26"/>
        <end position="89"/>
    </location>
</feature>
<evidence type="ECO:0000259" key="1">
    <source>
        <dbReference type="Pfam" id="PF08240"/>
    </source>
</evidence>
<accession>A0A382V0H1</accession>
<dbReference type="PANTHER" id="PTHR45033:SF2">
    <property type="entry name" value="ZINC-TYPE ALCOHOL DEHYDROGENASE-LIKE PROTEIN C1773.06C"/>
    <property type="match status" value="1"/>
</dbReference>
<gene>
    <name evidence="2" type="ORF">METZ01_LOCUS392255</name>
</gene>
<organism evidence="2">
    <name type="scientific">marine metagenome</name>
    <dbReference type="NCBI Taxonomy" id="408172"/>
    <lineage>
        <taxon>unclassified sequences</taxon>
        <taxon>metagenomes</taxon>
        <taxon>ecological metagenomes</taxon>
    </lineage>
</organism>
<dbReference type="SUPFAM" id="SSF50129">
    <property type="entry name" value="GroES-like"/>
    <property type="match status" value="1"/>
</dbReference>
<reference evidence="2" key="1">
    <citation type="submission" date="2018-05" db="EMBL/GenBank/DDBJ databases">
        <authorList>
            <person name="Lanie J.A."/>
            <person name="Ng W.-L."/>
            <person name="Kazmierczak K.M."/>
            <person name="Andrzejewski T.M."/>
            <person name="Davidsen T.M."/>
            <person name="Wayne K.J."/>
            <person name="Tettelin H."/>
            <person name="Glass J.I."/>
            <person name="Rusch D."/>
            <person name="Podicherti R."/>
            <person name="Tsui H.-C.T."/>
            <person name="Winkler M.E."/>
        </authorList>
    </citation>
    <scope>NUCLEOTIDE SEQUENCE</scope>
</reference>
<dbReference type="InterPro" id="IPR011032">
    <property type="entry name" value="GroES-like_sf"/>
</dbReference>
<feature type="non-terminal residue" evidence="2">
    <location>
        <position position="111"/>
    </location>
</feature>
<dbReference type="AlphaFoldDB" id="A0A382V0H1"/>
<dbReference type="EMBL" id="UINC01147844">
    <property type="protein sequence ID" value="SVD39401.1"/>
    <property type="molecule type" value="Genomic_DNA"/>
</dbReference>
<name>A0A382V0H1_9ZZZZ</name>
<dbReference type="Pfam" id="PF08240">
    <property type="entry name" value="ADH_N"/>
    <property type="match status" value="1"/>
</dbReference>
<evidence type="ECO:0000313" key="2">
    <source>
        <dbReference type="EMBL" id="SVD39401.1"/>
    </source>
</evidence>
<dbReference type="InterPro" id="IPR052711">
    <property type="entry name" value="Zinc_ADH-like"/>
</dbReference>
<dbReference type="PANTHER" id="PTHR45033">
    <property type="match status" value="1"/>
</dbReference>
<sequence length="111" mass="12044">MKLFQIQDEWSPDHLKLSEASIPSPGPREVLLEMKAASLNYRDLVVLRRGYGAQTGTLPLIPVSDGMGVVKETGSGVSEFSEGDRVCPLFMQNWLAGSPNRKKISSTLGGP</sequence>
<protein>
    <recommendedName>
        <fullName evidence="1">Alcohol dehydrogenase-like N-terminal domain-containing protein</fullName>
    </recommendedName>
</protein>
<dbReference type="InterPro" id="IPR013154">
    <property type="entry name" value="ADH-like_N"/>
</dbReference>
<proteinExistence type="predicted"/>
<dbReference type="Gene3D" id="3.90.180.10">
    <property type="entry name" value="Medium-chain alcohol dehydrogenases, catalytic domain"/>
    <property type="match status" value="1"/>
</dbReference>